<keyword evidence="1" id="KW-1133">Transmembrane helix</keyword>
<reference evidence="3 4" key="1">
    <citation type="submission" date="2019-03" db="EMBL/GenBank/DDBJ databases">
        <title>Genomic Encyclopedia of Type Strains, Phase IV (KMG-IV): sequencing the most valuable type-strain genomes for metagenomic binning, comparative biology and taxonomic classification.</title>
        <authorList>
            <person name="Goeker M."/>
        </authorList>
    </citation>
    <scope>NUCLEOTIDE SEQUENCE [LARGE SCALE GENOMIC DNA]</scope>
    <source>
        <strain evidence="3 4">DSM 103792</strain>
    </source>
</reference>
<accession>A0A4R6UPZ1</accession>
<dbReference type="Proteomes" id="UP000295375">
    <property type="component" value="Unassembled WGS sequence"/>
</dbReference>
<gene>
    <name evidence="3" type="ORF">EV696_10555</name>
</gene>
<keyword evidence="2" id="KW-0732">Signal</keyword>
<comment type="caution">
    <text evidence="3">The sequence shown here is derived from an EMBL/GenBank/DDBJ whole genome shotgun (WGS) entry which is preliminary data.</text>
</comment>
<feature type="transmembrane region" description="Helical" evidence="1">
    <location>
        <begin position="148"/>
        <end position="165"/>
    </location>
</feature>
<dbReference type="AlphaFoldDB" id="A0A4R6UPZ1"/>
<keyword evidence="1" id="KW-0812">Transmembrane</keyword>
<evidence type="ECO:0000256" key="2">
    <source>
        <dbReference type="SAM" id="SignalP"/>
    </source>
</evidence>
<protein>
    <submittedName>
        <fullName evidence="3">MYXO-CTERM domain-containing protein</fullName>
    </submittedName>
</protein>
<feature type="signal peptide" evidence="2">
    <location>
        <begin position="1"/>
        <end position="21"/>
    </location>
</feature>
<evidence type="ECO:0000313" key="4">
    <source>
        <dbReference type="Proteomes" id="UP000295375"/>
    </source>
</evidence>
<dbReference type="RefSeq" id="WP_133589384.1">
    <property type="nucleotide sequence ID" value="NZ_CP037953.1"/>
</dbReference>
<name>A0A4R6UPZ1_9GAMM</name>
<evidence type="ECO:0000313" key="3">
    <source>
        <dbReference type="EMBL" id="TDQ49081.1"/>
    </source>
</evidence>
<organism evidence="3 4">
    <name type="scientific">Permianibacter aggregans</name>
    <dbReference type="NCBI Taxonomy" id="1510150"/>
    <lineage>
        <taxon>Bacteria</taxon>
        <taxon>Pseudomonadati</taxon>
        <taxon>Pseudomonadota</taxon>
        <taxon>Gammaproteobacteria</taxon>
        <taxon>Pseudomonadales</taxon>
        <taxon>Pseudomonadaceae</taxon>
        <taxon>Permianibacter</taxon>
    </lineage>
</organism>
<dbReference type="EMBL" id="SNYM01000005">
    <property type="protein sequence ID" value="TDQ49081.1"/>
    <property type="molecule type" value="Genomic_DNA"/>
</dbReference>
<keyword evidence="4" id="KW-1185">Reference proteome</keyword>
<evidence type="ECO:0000256" key="1">
    <source>
        <dbReference type="SAM" id="Phobius"/>
    </source>
</evidence>
<proteinExistence type="predicted"/>
<sequence length="169" mass="18973">MKFSRLLLFPLLLILSSQSYATIIETVHLEFESGAEWNGTITFNDGYEGMIATEGYLTGGVHSFNEYFSWTWWHGTSQPNPQDFNSDGYYTDWLMNLAYPDYTMYIGLSWDVLASVAAGSVQFVLLQDNYYSGNQAYDDLLTDYSVDVPAPAGVGLIALGLLALMRRRA</sequence>
<feature type="chain" id="PRO_5020999641" evidence="2">
    <location>
        <begin position="22"/>
        <end position="169"/>
    </location>
</feature>
<keyword evidence="1" id="KW-0472">Membrane</keyword>